<proteinExistence type="predicted"/>
<sequence length="400" mass="44394">MREIPPHFSSPTHFSRARIASPLSRAVHRPGNQTLTRARLFHSQILRRNQKIAEDLSLSSNTLPSETDIESPQNSMDITGQEGASGSGQGETGGHGGMGGQDGQADLSVQTNQRLNNLDSRMDRVTTSLELLISIMKNTEPKPPPQPQLHFEPVSTAPSANRPHQDQFAFVSPQQPQNPNPVTQSQTSGQPTQGAVPLPIPFPTDQTAGQQQPVYGGTDGNNPVYLEPQKLPEIWFSGDTKQLAQFLRVIRDFLYPRQAFFTSQSRMIVWISRHFGFGYRPTESKRDPSPAENWYNSLITSNARAQGVEDPYADLDRIPFLHPMLLTVTAFEKGLIDTFGDKFQLDTAKKALAACKQGKQSVEEYNAQYSTLCYQVVNSEDARIDSFVFKPKIVQIQSGT</sequence>
<evidence type="ECO:0000313" key="3">
    <source>
        <dbReference type="EMBL" id="KAA1092166.1"/>
    </source>
</evidence>
<dbReference type="EMBL" id="VSWC01000184">
    <property type="protein sequence ID" value="KAA1067591.1"/>
    <property type="molecule type" value="Genomic_DNA"/>
</dbReference>
<gene>
    <name evidence="2" type="ORF">PGT21_010628</name>
    <name evidence="3" type="ORF">PGTUg99_012204</name>
</gene>
<feature type="region of interest" description="Disordered" evidence="1">
    <location>
        <begin position="57"/>
        <end position="105"/>
    </location>
</feature>
<feature type="compositionally biased region" description="Low complexity" evidence="1">
    <location>
        <begin position="171"/>
        <end position="194"/>
    </location>
</feature>
<dbReference type="Proteomes" id="UP000325313">
    <property type="component" value="Unassembled WGS sequence"/>
</dbReference>
<keyword evidence="4" id="KW-1185">Reference proteome</keyword>
<accession>A0A5B0LT09</accession>
<evidence type="ECO:0000256" key="1">
    <source>
        <dbReference type="SAM" id="MobiDB-lite"/>
    </source>
</evidence>
<dbReference type="AlphaFoldDB" id="A0A5B0LT09"/>
<feature type="compositionally biased region" description="Polar residues" evidence="1">
    <location>
        <begin position="57"/>
        <end position="78"/>
    </location>
</feature>
<comment type="caution">
    <text evidence="2">The sequence shown here is derived from an EMBL/GenBank/DDBJ whole genome shotgun (WGS) entry which is preliminary data.</text>
</comment>
<dbReference type="EMBL" id="VDEP01000377">
    <property type="protein sequence ID" value="KAA1092166.1"/>
    <property type="molecule type" value="Genomic_DNA"/>
</dbReference>
<evidence type="ECO:0000313" key="4">
    <source>
        <dbReference type="Proteomes" id="UP000324748"/>
    </source>
</evidence>
<evidence type="ECO:0000313" key="5">
    <source>
        <dbReference type="Proteomes" id="UP000325313"/>
    </source>
</evidence>
<name>A0A5B0LT09_PUCGR</name>
<dbReference type="OrthoDB" id="2516024at2759"/>
<feature type="region of interest" description="Disordered" evidence="1">
    <location>
        <begin position="138"/>
        <end position="197"/>
    </location>
</feature>
<dbReference type="Proteomes" id="UP000324748">
    <property type="component" value="Unassembled WGS sequence"/>
</dbReference>
<evidence type="ECO:0000313" key="2">
    <source>
        <dbReference type="EMBL" id="KAA1067591.1"/>
    </source>
</evidence>
<organism evidence="2 4">
    <name type="scientific">Puccinia graminis f. sp. tritici</name>
    <dbReference type="NCBI Taxonomy" id="56615"/>
    <lineage>
        <taxon>Eukaryota</taxon>
        <taxon>Fungi</taxon>
        <taxon>Dikarya</taxon>
        <taxon>Basidiomycota</taxon>
        <taxon>Pucciniomycotina</taxon>
        <taxon>Pucciniomycetes</taxon>
        <taxon>Pucciniales</taxon>
        <taxon>Pucciniaceae</taxon>
        <taxon>Puccinia</taxon>
    </lineage>
</organism>
<reference evidence="4 5" key="1">
    <citation type="submission" date="2019-05" db="EMBL/GenBank/DDBJ databases">
        <title>Emergence of the Ug99 lineage of the wheat stem rust pathogen through somatic hybridization.</title>
        <authorList>
            <person name="Li F."/>
            <person name="Upadhyaya N.M."/>
            <person name="Sperschneider J."/>
            <person name="Matny O."/>
            <person name="Nguyen-Phuc H."/>
            <person name="Mago R."/>
            <person name="Raley C."/>
            <person name="Miller M.E."/>
            <person name="Silverstein K.A.T."/>
            <person name="Henningsen E."/>
            <person name="Hirsch C.D."/>
            <person name="Visser B."/>
            <person name="Pretorius Z.A."/>
            <person name="Steffenson B.J."/>
            <person name="Schwessinger B."/>
            <person name="Dodds P.N."/>
            <person name="Figueroa M."/>
        </authorList>
    </citation>
    <scope>NUCLEOTIDE SEQUENCE [LARGE SCALE GENOMIC DNA]</scope>
    <source>
        <strain evidence="2">21-0</strain>
        <strain evidence="3 5">Ug99</strain>
    </source>
</reference>
<protein>
    <submittedName>
        <fullName evidence="2">Uncharacterized protein</fullName>
    </submittedName>
</protein>
<feature type="compositionally biased region" description="Gly residues" evidence="1">
    <location>
        <begin position="83"/>
        <end position="102"/>
    </location>
</feature>